<name>A0A2S1QZH7_9FLAO</name>
<feature type="signal peptide" evidence="1">
    <location>
        <begin position="1"/>
        <end position="21"/>
    </location>
</feature>
<protein>
    <recommendedName>
        <fullName evidence="4">DUF3575 domain-containing protein</fullName>
    </recommendedName>
</protein>
<reference evidence="2 3" key="1">
    <citation type="submission" date="2018-04" db="EMBL/GenBank/DDBJ databases">
        <title>Genome sequencing of Flavobacterium sp. HYN0059.</title>
        <authorList>
            <person name="Yi H."/>
            <person name="Baek C."/>
        </authorList>
    </citation>
    <scope>NUCLEOTIDE SEQUENCE [LARGE SCALE GENOMIC DNA]</scope>
    <source>
        <strain evidence="2 3">HYN0059</strain>
    </source>
</reference>
<evidence type="ECO:0008006" key="4">
    <source>
        <dbReference type="Google" id="ProtNLM"/>
    </source>
</evidence>
<dbReference type="OrthoDB" id="883248at2"/>
<accession>A0A2S1QZH7</accession>
<organism evidence="2 3">
    <name type="scientific">Flavobacterium album</name>
    <dbReference type="NCBI Taxonomy" id="2175091"/>
    <lineage>
        <taxon>Bacteria</taxon>
        <taxon>Pseudomonadati</taxon>
        <taxon>Bacteroidota</taxon>
        <taxon>Flavobacteriia</taxon>
        <taxon>Flavobacteriales</taxon>
        <taxon>Flavobacteriaceae</taxon>
        <taxon>Flavobacterium</taxon>
    </lineage>
</organism>
<dbReference type="EMBL" id="CP029186">
    <property type="protein sequence ID" value="AWH85813.1"/>
    <property type="molecule type" value="Genomic_DNA"/>
</dbReference>
<dbReference type="Proteomes" id="UP000244929">
    <property type="component" value="Chromosome"/>
</dbReference>
<proteinExistence type="predicted"/>
<dbReference type="AlphaFoldDB" id="A0A2S1QZH7"/>
<keyword evidence="1" id="KW-0732">Signal</keyword>
<evidence type="ECO:0000256" key="1">
    <source>
        <dbReference type="SAM" id="SignalP"/>
    </source>
</evidence>
<evidence type="ECO:0000313" key="2">
    <source>
        <dbReference type="EMBL" id="AWH85813.1"/>
    </source>
</evidence>
<sequence length="200" mass="23110">MKNTFWAIALTALLFTAKSFGQDSIPSVEKSIKGIQIGDNGLVFNYEFKLSNKFTLRTETGYNVFIFTGDNNWTVGEKDKSSLAALPTFTVEPRWYYNLDRRVRKGKDIARNRANYVSLFVNYNGGWGAFKFDNRIDQAPDFVYIIPEYGLRRTLGQRFNYELGGGIGYKYVTKYNHFDHMHKSYSGVEVTIRARFGFDF</sequence>
<evidence type="ECO:0000313" key="3">
    <source>
        <dbReference type="Proteomes" id="UP000244929"/>
    </source>
</evidence>
<dbReference type="KEGG" id="falb:HYN59_12170"/>
<feature type="chain" id="PRO_5015398751" description="DUF3575 domain-containing protein" evidence="1">
    <location>
        <begin position="22"/>
        <end position="200"/>
    </location>
</feature>
<keyword evidence="3" id="KW-1185">Reference proteome</keyword>
<dbReference type="RefSeq" id="WP_108778515.1">
    <property type="nucleotide sequence ID" value="NZ_CP029186.1"/>
</dbReference>
<gene>
    <name evidence="2" type="ORF">HYN59_12170</name>
</gene>